<dbReference type="Proteomes" id="UP000604046">
    <property type="component" value="Unassembled WGS sequence"/>
</dbReference>
<keyword evidence="3" id="KW-1185">Reference proteome</keyword>
<dbReference type="AlphaFoldDB" id="A0A812UE28"/>
<comment type="caution">
    <text evidence="2">The sequence shown here is derived from an EMBL/GenBank/DDBJ whole genome shotgun (WGS) entry which is preliminary data.</text>
</comment>
<reference evidence="2" key="1">
    <citation type="submission" date="2021-02" db="EMBL/GenBank/DDBJ databases">
        <authorList>
            <person name="Dougan E. K."/>
            <person name="Rhodes N."/>
            <person name="Thang M."/>
            <person name="Chan C."/>
        </authorList>
    </citation>
    <scope>NUCLEOTIDE SEQUENCE</scope>
</reference>
<proteinExistence type="predicted"/>
<name>A0A812UE28_9DINO</name>
<evidence type="ECO:0000256" key="1">
    <source>
        <dbReference type="SAM" id="MobiDB-lite"/>
    </source>
</evidence>
<dbReference type="EMBL" id="CAJNDS010002720">
    <property type="protein sequence ID" value="CAE7572871.1"/>
    <property type="molecule type" value="Genomic_DNA"/>
</dbReference>
<accession>A0A812UE28</accession>
<protein>
    <submittedName>
        <fullName evidence="2">Uncharacterized protein</fullName>
    </submittedName>
</protein>
<feature type="region of interest" description="Disordered" evidence="1">
    <location>
        <begin position="316"/>
        <end position="337"/>
    </location>
</feature>
<evidence type="ECO:0000313" key="2">
    <source>
        <dbReference type="EMBL" id="CAE7572871.1"/>
    </source>
</evidence>
<organism evidence="2 3">
    <name type="scientific">Symbiodinium natans</name>
    <dbReference type="NCBI Taxonomy" id="878477"/>
    <lineage>
        <taxon>Eukaryota</taxon>
        <taxon>Sar</taxon>
        <taxon>Alveolata</taxon>
        <taxon>Dinophyceae</taxon>
        <taxon>Suessiales</taxon>
        <taxon>Symbiodiniaceae</taxon>
        <taxon>Symbiodinium</taxon>
    </lineage>
</organism>
<sequence>MGRPRRQFAYKRLEDHAVPGQLSTVDPCADLRAAVRSWEEKTNTKVGDLRAPELTPKGQWMTTGCCHRCTGCHARDGRLSAGDCVGDPRPLRASADGRFAGYTAEDRDAVLREADGLAARGLPVTPAAVAMCLAPEKRMQPQHLSSILRKRRLQVGAATKYFLDSQPQFEAWAAARSDPSSIVHVVDHSTRPHFSWKMLVPKFWEELEALLPETLRNPVPRLVGKYFSSEAVSKIATIADVLYCCALVMSQAWCVTTDTTYKLNHMNISVTMICVVAKKSVAALFVPPARQRDAAQLRWARFCAGRRGHNWKKCSCSDSSRAGPASIHRRREDVPERDVAAAGDSKAEGAATSVHIAAAGVDSEEWCSYFKEQYLFKKRVNDEDLWAASWHSGSKIMSGHPASQQSGSAFRCSRTTFSFLFSCMSNACFRLCAGIEMMWRKFKRFIKSTGPLKTHMSLADACERAMSIFSAPLSPGEERTDRAKHSLLAPPGHIALDAPSGPDGWMLNSTGTTVRRTGGRQFWIPSIPTILHKASLAGGAAAPRAVHGDHTFVCITIGKPTKVPVDVMNNMITQVKCRTTQAQLIGLQFLAKTE</sequence>
<gene>
    <name evidence="2" type="ORF">SNAT2548_LOCUS32650</name>
</gene>
<evidence type="ECO:0000313" key="3">
    <source>
        <dbReference type="Proteomes" id="UP000604046"/>
    </source>
</evidence>